<sequence length="270" mass="28813">MTTTHEYLLGHTDPELVRLAHQAKLIAPATKAILTLAGLTPGMRVLDLGTGIGDVALLAAELVGPTGSVVGIDREERAIATARRRTTTTSNVSFERGDILEWRDPSEQPFDAVVGRLVHMHHPDPAAVVRHQRQALREHGIYVAMDWDYLTTRADPASPLLQRTLAMMSGAARLGGVDAAFGARLDEVLAGGGLEDVQALGVRPFANVEDGARSVCDLAENFHPGAVRGGVVGPDDLGIDTLRQRMIAEIDAAQGTFVMPTLVGAWGRQP</sequence>
<reference evidence="3" key="1">
    <citation type="journal article" date="2019" name="Int. J. Syst. Evol. Microbiol.">
        <title>The Global Catalogue of Microorganisms (GCM) 10K type strain sequencing project: providing services to taxonomists for standard genome sequencing and annotation.</title>
        <authorList>
            <consortium name="The Broad Institute Genomics Platform"/>
            <consortium name="The Broad Institute Genome Sequencing Center for Infectious Disease"/>
            <person name="Wu L."/>
            <person name="Ma J."/>
        </authorList>
    </citation>
    <scope>NUCLEOTIDE SEQUENCE [LARGE SCALE GENOMIC DNA]</scope>
    <source>
        <strain evidence="3">CGMCC 4.7241</strain>
    </source>
</reference>
<name>A0ABV7YDI7_9ACTN</name>
<organism evidence="2 3">
    <name type="scientific">Tenggerimyces flavus</name>
    <dbReference type="NCBI Taxonomy" id="1708749"/>
    <lineage>
        <taxon>Bacteria</taxon>
        <taxon>Bacillati</taxon>
        <taxon>Actinomycetota</taxon>
        <taxon>Actinomycetes</taxon>
        <taxon>Propionibacteriales</taxon>
        <taxon>Nocardioidaceae</taxon>
        <taxon>Tenggerimyces</taxon>
    </lineage>
</organism>
<keyword evidence="3" id="KW-1185">Reference proteome</keyword>
<dbReference type="Gene3D" id="3.40.50.150">
    <property type="entry name" value="Vaccinia Virus protein VP39"/>
    <property type="match status" value="1"/>
</dbReference>
<gene>
    <name evidence="2" type="ORF">ACFOUW_18755</name>
</gene>
<evidence type="ECO:0000313" key="2">
    <source>
        <dbReference type="EMBL" id="MFC3762888.1"/>
    </source>
</evidence>
<proteinExistence type="predicted"/>
<keyword evidence="2" id="KW-0489">Methyltransferase</keyword>
<dbReference type="Proteomes" id="UP001595699">
    <property type="component" value="Unassembled WGS sequence"/>
</dbReference>
<feature type="domain" description="Methyltransferase" evidence="1">
    <location>
        <begin position="40"/>
        <end position="148"/>
    </location>
</feature>
<evidence type="ECO:0000313" key="3">
    <source>
        <dbReference type="Proteomes" id="UP001595699"/>
    </source>
</evidence>
<keyword evidence="2" id="KW-0808">Transferase</keyword>
<dbReference type="PANTHER" id="PTHR43861">
    <property type="entry name" value="TRANS-ACONITATE 2-METHYLTRANSFERASE-RELATED"/>
    <property type="match status" value="1"/>
</dbReference>
<dbReference type="SUPFAM" id="SSF53335">
    <property type="entry name" value="S-adenosyl-L-methionine-dependent methyltransferases"/>
    <property type="match status" value="1"/>
</dbReference>
<comment type="caution">
    <text evidence="2">The sequence shown here is derived from an EMBL/GenBank/DDBJ whole genome shotgun (WGS) entry which is preliminary data.</text>
</comment>
<dbReference type="CDD" id="cd02440">
    <property type="entry name" value="AdoMet_MTases"/>
    <property type="match status" value="1"/>
</dbReference>
<dbReference type="EMBL" id="JBHRZH010000016">
    <property type="protein sequence ID" value="MFC3762888.1"/>
    <property type="molecule type" value="Genomic_DNA"/>
</dbReference>
<dbReference type="GO" id="GO:0008168">
    <property type="term" value="F:methyltransferase activity"/>
    <property type="evidence" value="ECO:0007669"/>
    <property type="project" value="UniProtKB-KW"/>
</dbReference>
<dbReference type="InterPro" id="IPR029063">
    <property type="entry name" value="SAM-dependent_MTases_sf"/>
</dbReference>
<protein>
    <submittedName>
        <fullName evidence="2">Methyltransferase domain-containing protein</fullName>
    </submittedName>
</protein>
<dbReference type="RefSeq" id="WP_205113775.1">
    <property type="nucleotide sequence ID" value="NZ_JAFBCM010000001.1"/>
</dbReference>
<accession>A0ABV7YDI7</accession>
<evidence type="ECO:0000259" key="1">
    <source>
        <dbReference type="Pfam" id="PF13847"/>
    </source>
</evidence>
<dbReference type="Pfam" id="PF13847">
    <property type="entry name" value="Methyltransf_31"/>
    <property type="match status" value="1"/>
</dbReference>
<dbReference type="InterPro" id="IPR025714">
    <property type="entry name" value="Methyltranfer_dom"/>
</dbReference>
<dbReference type="GO" id="GO:0032259">
    <property type="term" value="P:methylation"/>
    <property type="evidence" value="ECO:0007669"/>
    <property type="project" value="UniProtKB-KW"/>
</dbReference>